<dbReference type="EMBL" id="LCEY01000003">
    <property type="protein sequence ID" value="KKS80962.1"/>
    <property type="molecule type" value="Genomic_DNA"/>
</dbReference>
<reference evidence="2 3" key="1">
    <citation type="journal article" date="2015" name="Nature">
        <title>rRNA introns, odd ribosomes, and small enigmatic genomes across a large radiation of phyla.</title>
        <authorList>
            <person name="Brown C.T."/>
            <person name="Hug L.A."/>
            <person name="Thomas B.C."/>
            <person name="Sharon I."/>
            <person name="Castelle C.J."/>
            <person name="Singh A."/>
            <person name="Wilkins M.J."/>
            <person name="Williams K.H."/>
            <person name="Banfield J.F."/>
        </authorList>
    </citation>
    <scope>NUCLEOTIDE SEQUENCE [LARGE SCALE GENOMIC DNA]</scope>
</reference>
<name>A0A0G1C5X5_9BACT</name>
<evidence type="ECO:0000259" key="1">
    <source>
        <dbReference type="Pfam" id="PF01551"/>
    </source>
</evidence>
<dbReference type="GO" id="GO:0004222">
    <property type="term" value="F:metalloendopeptidase activity"/>
    <property type="evidence" value="ECO:0007669"/>
    <property type="project" value="TreeGrafter"/>
</dbReference>
<dbReference type="AlphaFoldDB" id="A0A0G1C5X5"/>
<dbReference type="CDD" id="cd12797">
    <property type="entry name" value="M23_peptidase"/>
    <property type="match status" value="1"/>
</dbReference>
<proteinExistence type="predicted"/>
<dbReference type="PATRIC" id="fig|1618585.3.peg.69"/>
<dbReference type="InterPro" id="IPR050570">
    <property type="entry name" value="Cell_wall_metabolism_enzyme"/>
</dbReference>
<accession>A0A0G1C5X5</accession>
<comment type="caution">
    <text evidence="2">The sequence shown here is derived from an EMBL/GenBank/DDBJ whole genome shotgun (WGS) entry which is preliminary data.</text>
</comment>
<gene>
    <name evidence="2" type="ORF">UV56_C0003G0002</name>
</gene>
<evidence type="ECO:0000313" key="2">
    <source>
        <dbReference type="EMBL" id="KKS80962.1"/>
    </source>
</evidence>
<dbReference type="Proteomes" id="UP000034611">
    <property type="component" value="Unassembled WGS sequence"/>
</dbReference>
<organism evidence="2 3">
    <name type="scientific">Candidatus Woesebacteria bacterium GW2011_GWC1_43_10b</name>
    <dbReference type="NCBI Taxonomy" id="1618585"/>
    <lineage>
        <taxon>Bacteria</taxon>
        <taxon>Candidatus Woeseibacteriota</taxon>
    </lineage>
</organism>
<dbReference type="SUPFAM" id="SSF51261">
    <property type="entry name" value="Duplicated hybrid motif"/>
    <property type="match status" value="1"/>
</dbReference>
<dbReference type="InterPro" id="IPR016047">
    <property type="entry name" value="M23ase_b-sheet_dom"/>
</dbReference>
<protein>
    <submittedName>
        <fullName evidence="2">Peptidase M23</fullName>
    </submittedName>
</protein>
<dbReference type="Pfam" id="PF01551">
    <property type="entry name" value="Peptidase_M23"/>
    <property type="match status" value="1"/>
</dbReference>
<dbReference type="PANTHER" id="PTHR21666:SF270">
    <property type="entry name" value="MUREIN HYDROLASE ACTIVATOR ENVC"/>
    <property type="match status" value="1"/>
</dbReference>
<feature type="domain" description="M23ase beta-sheet core" evidence="1">
    <location>
        <begin position="91"/>
        <end position="186"/>
    </location>
</feature>
<dbReference type="Gene3D" id="2.70.70.10">
    <property type="entry name" value="Glucose Permease (Domain IIA)"/>
    <property type="match status" value="1"/>
</dbReference>
<sequence>MDKLRSFRRGNKISRFFRHIFEHRKIQSVLGSNLAVMLIASSLVPGTTNAQFLQSNEADAVIVVQETPLSTEHGVAFPLEKVKINQGYHFFHPGIDLDGEIGDPVKPIMGGRVIEIQHSRFAYGNAITISHGSGLTSLYAHLSKIEVEVGQEVTIHTKIGEVGSTGYSTGSHLHLEIRDSGRPISPLSFLPRRN</sequence>
<dbReference type="InterPro" id="IPR011055">
    <property type="entry name" value="Dup_hybrid_motif"/>
</dbReference>
<evidence type="ECO:0000313" key="3">
    <source>
        <dbReference type="Proteomes" id="UP000034611"/>
    </source>
</evidence>
<dbReference type="PANTHER" id="PTHR21666">
    <property type="entry name" value="PEPTIDASE-RELATED"/>
    <property type="match status" value="1"/>
</dbReference>